<reference evidence="3 4" key="1">
    <citation type="submission" date="2016-09" db="EMBL/GenBank/DDBJ databases">
        <title>Draft genome sequence for the type strain of Desulfuribacillus alkaliarsenatis AHT28, an obligately anaerobic, sulfidogenic bacterium isolated from Russian soda lake sediments.</title>
        <authorList>
            <person name="Abin C.A."/>
            <person name="Hollibaugh J.T."/>
        </authorList>
    </citation>
    <scope>NUCLEOTIDE SEQUENCE [LARGE SCALE GENOMIC DNA]</scope>
    <source>
        <strain evidence="3 4">AHT28</strain>
    </source>
</reference>
<name>A0A1E5G3A4_9FIRM</name>
<dbReference type="SUPFAM" id="SSF52096">
    <property type="entry name" value="ClpP/crotonase"/>
    <property type="match status" value="1"/>
</dbReference>
<dbReference type="GO" id="GO:0003824">
    <property type="term" value="F:catalytic activity"/>
    <property type="evidence" value="ECO:0007669"/>
    <property type="project" value="InterPro"/>
</dbReference>
<dbReference type="PROSITE" id="PS00166">
    <property type="entry name" value="ENOYL_COA_HYDRATASE"/>
    <property type="match status" value="1"/>
</dbReference>
<dbReference type="InterPro" id="IPR011034">
    <property type="entry name" value="Formyl_transferase-like_C_sf"/>
</dbReference>
<comment type="similarity">
    <text evidence="1">Belongs to the enoyl-CoA hydratase/isomerase family.</text>
</comment>
<dbReference type="PANTHER" id="PTHR43388:SF1">
    <property type="entry name" value="HYDROGENASE MATURATION FACTOR HOXX"/>
    <property type="match status" value="1"/>
</dbReference>
<dbReference type="STRING" id="766136.BHF68_04825"/>
<dbReference type="InterPro" id="IPR009188">
    <property type="entry name" value="NiFe-hyd_mat_HypX/HoxX"/>
</dbReference>
<dbReference type="Gene3D" id="3.90.226.10">
    <property type="entry name" value="2-enoyl-CoA Hydratase, Chain A, domain 1"/>
    <property type="match status" value="1"/>
</dbReference>
<dbReference type="CDD" id="cd08650">
    <property type="entry name" value="FMT_core_HypX_N"/>
    <property type="match status" value="1"/>
</dbReference>
<proteinExistence type="inferred from homology"/>
<dbReference type="OrthoDB" id="580992at2"/>
<dbReference type="InterPro" id="IPR029045">
    <property type="entry name" value="ClpP/crotonase-like_dom_sf"/>
</dbReference>
<accession>A0A1E5G3A4</accession>
<gene>
    <name evidence="3" type="ORF">BHF68_04825</name>
</gene>
<dbReference type="InterPro" id="IPR005793">
    <property type="entry name" value="Formyl_trans_C"/>
</dbReference>
<protein>
    <submittedName>
        <fullName evidence="3">Hydrogenase maturation protein</fullName>
    </submittedName>
</protein>
<organism evidence="3 4">
    <name type="scientific">Desulfuribacillus alkaliarsenatis</name>
    <dbReference type="NCBI Taxonomy" id="766136"/>
    <lineage>
        <taxon>Bacteria</taxon>
        <taxon>Bacillati</taxon>
        <taxon>Bacillota</taxon>
        <taxon>Desulfuribacillia</taxon>
        <taxon>Desulfuribacillales</taxon>
        <taxon>Desulfuribacillaceae</taxon>
        <taxon>Desulfuribacillus</taxon>
    </lineage>
</organism>
<dbReference type="PIRSF" id="PIRSF006787">
    <property type="entry name" value="Hydrgn_mat_HoxX"/>
    <property type="match status" value="1"/>
</dbReference>
<dbReference type="CDD" id="cd06558">
    <property type="entry name" value="crotonase-like"/>
    <property type="match status" value="1"/>
</dbReference>
<dbReference type="CDD" id="cd08701">
    <property type="entry name" value="FMT_C_HypX"/>
    <property type="match status" value="1"/>
</dbReference>
<dbReference type="SUPFAM" id="SSF50486">
    <property type="entry name" value="FMT C-terminal domain-like"/>
    <property type="match status" value="1"/>
</dbReference>
<dbReference type="RefSeq" id="WP_069642931.1">
    <property type="nucleotide sequence ID" value="NZ_MIJE01000011.1"/>
</dbReference>
<dbReference type="Gene3D" id="3.40.50.12230">
    <property type="match status" value="1"/>
</dbReference>
<dbReference type="InterPro" id="IPR047180">
    <property type="entry name" value="HoxX-like"/>
</dbReference>
<dbReference type="Proteomes" id="UP000094296">
    <property type="component" value="Unassembled WGS sequence"/>
</dbReference>
<evidence type="ECO:0000259" key="2">
    <source>
        <dbReference type="Pfam" id="PF02911"/>
    </source>
</evidence>
<keyword evidence="4" id="KW-1185">Reference proteome</keyword>
<evidence type="ECO:0000313" key="4">
    <source>
        <dbReference type="Proteomes" id="UP000094296"/>
    </source>
</evidence>
<dbReference type="AlphaFoldDB" id="A0A1E5G3A4"/>
<evidence type="ECO:0000256" key="1">
    <source>
        <dbReference type="RuleBase" id="RU003707"/>
    </source>
</evidence>
<dbReference type="Pfam" id="PF02911">
    <property type="entry name" value="Formyl_trans_C"/>
    <property type="match status" value="1"/>
</dbReference>
<dbReference type="SUPFAM" id="SSF53328">
    <property type="entry name" value="Formyltransferase"/>
    <property type="match status" value="1"/>
</dbReference>
<sequence>MKILFIVTAHNSLSQRAYVELTDRGHQVDIQLATSAEAMISAVNDLSPDLIIAPFLKAYVPDVIWKNHTCLIVHPGIKGDRGPSSLDWAITTEQEIWGVTILEASAEMDAGAIWSTQEFLMPIASKSAIYRKEVSNAAIKGILDAVAKFQQNNYTPEPLDYSQPDVRGQLLPSMKQTDRKLNWFDTTENIVRKIRAADSQPGVLDSINSQEYYLYGAHEEDALTGPAGEIIAKRDGAICRATGNGAVWITHLKKKSTNGSIYYKLPAEQILKDTLANVPTVQLSPFDAYVGRTYRDIFYEEKDEVGYLHFPFYNGAMSTEQCQRLTDTYIKACHRDTKVLVLKGGNDFWSNGIHLNVIEAANYPGHESWKNINAINDLVRQVITTDNKLVISVMQGNAAAGGVILALAADYVFAREGVVLNPHYKKMGLYGSEYWTYLLPKRVGSGLALRLTDDCLPISTHFAKNIGLIDDFYPDTVLASEIHSFARLLATQSDYEQLIINKKKRRNLDEQIKPLAQYRKEELKQMWNNFFAEDSKYHDLRRAFVYKLTCDTTSNYTTSNMSPMIKERLR</sequence>
<dbReference type="PANTHER" id="PTHR43388">
    <property type="entry name" value="HYDROGENASE MATURATION FACTOR HOXX"/>
    <property type="match status" value="1"/>
</dbReference>
<dbReference type="InterPro" id="IPR018376">
    <property type="entry name" value="Enoyl-CoA_hyd/isom_CS"/>
</dbReference>
<dbReference type="InterPro" id="IPR001753">
    <property type="entry name" value="Enoyl-CoA_hydra/iso"/>
</dbReference>
<evidence type="ECO:0000313" key="3">
    <source>
        <dbReference type="EMBL" id="OEF97533.1"/>
    </source>
</evidence>
<dbReference type="Pfam" id="PF00378">
    <property type="entry name" value="ECH_1"/>
    <property type="match status" value="1"/>
</dbReference>
<dbReference type="EMBL" id="MIJE01000011">
    <property type="protein sequence ID" value="OEF97533.1"/>
    <property type="molecule type" value="Genomic_DNA"/>
</dbReference>
<feature type="domain" description="Formyl transferase C-terminal" evidence="2">
    <location>
        <begin position="174"/>
        <end position="255"/>
    </location>
</feature>
<comment type="caution">
    <text evidence="3">The sequence shown here is derived from an EMBL/GenBank/DDBJ whole genome shotgun (WGS) entry which is preliminary data.</text>
</comment>
<dbReference type="InterPro" id="IPR036477">
    <property type="entry name" value="Formyl_transf_N_sf"/>
</dbReference>